<name>J4UGU0_TRIAS</name>
<sequence length="752" mass="80883">MPSSVRSGQRAAVRRADVAPQSLGLEEELSFGSDEDLMETIGEIDVPTAPSTQELGALKKTQVNASTNSLKRPGKSSKASTLSLRSHKSKVTEASLASSTHLLPPLPPVPSGSTLDLPSEMFGDRDGETGSVGSRKHHKRGSLMGTFKSVKGLRKWRDDHSNKSSLFSHESNSPQTSTLSLSKMGSNTSSRPSLASSYAQIPVTPAYSAPQLAHLNLSHLSFEQPPTKGYPNAGPLPDLYSKQQPRYEPSLGNSSVTTDSSAPVETPPVSAPKVRASSSWYRSELSSAILPEFPATVSQLQPITVLTVPASFRQMTQNHNGRQIRWAPCTLVFTCFKMSVDDKPRGAADEHSVAHIHVLSAPSSPRGLSSAHSVGSLRRPSRNGGTPFVPDVTTRQEIDRRLLTRYSSAEITRDYAHSEGCDLALRVVFGDSGESKGAGEWQLEIKDMSQLKESMNQIKKTAIMINAEELGYGHAIRDAFDTPSVSADELAQKLSVHARAVAARRERKISEAVEPPSEAMGKLKLQASPKSSASQEMGRRDSYDVAQASAISRSRSAEEVRSPPVAAPAPLPVIEDTMDYPEPREEVSRLSFGSTSAFTFAATALAFPAPPSDLPSALAFPAPPSDLPSRRAARPLPPQPAVNVVAPSGVSREYEEGSGAATPMGRPPTPPRTRSGSMSSSKRTLTVHDSAVSVNSKDSGSSTSRLRRLRGKPQVVDIMAEFSALEAEHMPPEEEEEPIRDDRARRIRFAGE</sequence>
<dbReference type="Proteomes" id="UP000002748">
    <property type="component" value="Unassembled WGS sequence"/>
</dbReference>
<feature type="compositionally biased region" description="Polar residues" evidence="1">
    <location>
        <begin position="362"/>
        <end position="373"/>
    </location>
</feature>
<dbReference type="GeneID" id="25991654"/>
<proteinExistence type="predicted"/>
<feature type="region of interest" description="Disordered" evidence="1">
    <location>
        <begin position="62"/>
        <end position="193"/>
    </location>
</feature>
<feature type="region of interest" description="Disordered" evidence="1">
    <location>
        <begin position="506"/>
        <end position="587"/>
    </location>
</feature>
<protein>
    <submittedName>
        <fullName evidence="2">Uncharacterized protein</fullName>
    </submittedName>
</protein>
<feature type="compositionally biased region" description="Polar residues" evidence="1">
    <location>
        <begin position="251"/>
        <end position="263"/>
    </location>
</feature>
<feature type="region of interest" description="Disordered" evidence="1">
    <location>
        <begin position="611"/>
        <end position="752"/>
    </location>
</feature>
<accession>J4UGU0</accession>
<comment type="caution">
    <text evidence="2">The sequence shown here is derived from an EMBL/GenBank/DDBJ whole genome shotgun (WGS) entry which is preliminary data.</text>
</comment>
<feature type="region of interest" description="Disordered" evidence="1">
    <location>
        <begin position="362"/>
        <end position="391"/>
    </location>
</feature>
<dbReference type="EMBL" id="ALBS01000095">
    <property type="protein sequence ID" value="EJT50715.1"/>
    <property type="molecule type" value="Genomic_DNA"/>
</dbReference>
<evidence type="ECO:0000313" key="3">
    <source>
        <dbReference type="Proteomes" id="UP000002748"/>
    </source>
</evidence>
<dbReference type="KEGG" id="tasa:A1Q1_08142"/>
<dbReference type="VEuPathDB" id="FungiDB:A1Q1_08142"/>
<dbReference type="RefSeq" id="XP_014181764.1">
    <property type="nucleotide sequence ID" value="XM_014326289.1"/>
</dbReference>
<evidence type="ECO:0000256" key="1">
    <source>
        <dbReference type="SAM" id="MobiDB-lite"/>
    </source>
</evidence>
<evidence type="ECO:0000313" key="2">
    <source>
        <dbReference type="EMBL" id="EJT50715.1"/>
    </source>
</evidence>
<reference evidence="2 3" key="1">
    <citation type="journal article" date="2012" name="Eukaryot. Cell">
        <title>Draft genome sequence of CBS 2479, the standard type strain of Trichosporon asahii.</title>
        <authorList>
            <person name="Yang R.Y."/>
            <person name="Li H.T."/>
            <person name="Zhu H."/>
            <person name="Zhou G.P."/>
            <person name="Wang M."/>
            <person name="Wang L."/>
        </authorList>
    </citation>
    <scope>NUCLEOTIDE SEQUENCE [LARGE SCALE GENOMIC DNA]</scope>
    <source>
        <strain evidence="3">ATCC 90039 / CBS 2479 / JCM 2466 / KCTC 7840 / NCYC 2677 / UAMH 7654</strain>
    </source>
</reference>
<feature type="compositionally biased region" description="Polar residues" evidence="1">
    <location>
        <begin position="163"/>
        <end position="193"/>
    </location>
</feature>
<gene>
    <name evidence="2" type="ORF">A1Q1_08142</name>
</gene>
<feature type="compositionally biased region" description="Low complexity" evidence="1">
    <location>
        <begin position="672"/>
        <end position="681"/>
    </location>
</feature>
<dbReference type="OrthoDB" id="2596526at2759"/>
<organism evidence="2 3">
    <name type="scientific">Trichosporon asahii var. asahii (strain ATCC 90039 / CBS 2479 / JCM 2466 / KCTC 7840 / NBRC 103889/ NCYC 2677 / UAMH 7654)</name>
    <name type="common">Yeast</name>
    <dbReference type="NCBI Taxonomy" id="1186058"/>
    <lineage>
        <taxon>Eukaryota</taxon>
        <taxon>Fungi</taxon>
        <taxon>Dikarya</taxon>
        <taxon>Basidiomycota</taxon>
        <taxon>Agaricomycotina</taxon>
        <taxon>Tremellomycetes</taxon>
        <taxon>Trichosporonales</taxon>
        <taxon>Trichosporonaceae</taxon>
        <taxon>Trichosporon</taxon>
    </lineage>
</organism>
<dbReference type="HOGENOM" id="CLU_370138_0_0_1"/>
<feature type="compositionally biased region" description="Basic and acidic residues" evidence="1">
    <location>
        <begin position="740"/>
        <end position="752"/>
    </location>
</feature>
<dbReference type="AlphaFoldDB" id="J4UGU0"/>
<feature type="region of interest" description="Disordered" evidence="1">
    <location>
        <begin position="224"/>
        <end position="272"/>
    </location>
</feature>